<feature type="compositionally biased region" description="Low complexity" evidence="5">
    <location>
        <begin position="7"/>
        <end position="20"/>
    </location>
</feature>
<organism evidence="9 10">
    <name type="scientific">Kineococcus radiotolerans (strain ATCC BAA-149 / DSM 14245 / SRS30216)</name>
    <dbReference type="NCBI Taxonomy" id="266940"/>
    <lineage>
        <taxon>Bacteria</taxon>
        <taxon>Bacillati</taxon>
        <taxon>Actinomycetota</taxon>
        <taxon>Actinomycetes</taxon>
        <taxon>Kineosporiales</taxon>
        <taxon>Kineosporiaceae</taxon>
        <taxon>Kineococcus</taxon>
    </lineage>
</organism>
<dbReference type="Proteomes" id="UP000001116">
    <property type="component" value="Chromosome"/>
</dbReference>
<evidence type="ECO:0000256" key="6">
    <source>
        <dbReference type="SAM" id="Phobius"/>
    </source>
</evidence>
<evidence type="ECO:0000313" key="10">
    <source>
        <dbReference type="Proteomes" id="UP000001116"/>
    </source>
</evidence>
<dbReference type="GO" id="GO:0015421">
    <property type="term" value="F:ABC-type oligopeptide transporter activity"/>
    <property type="evidence" value="ECO:0007669"/>
    <property type="project" value="TreeGrafter"/>
</dbReference>
<dbReference type="STRING" id="266940.Krad_0748"/>
<dbReference type="InterPro" id="IPR003439">
    <property type="entry name" value="ABC_transporter-like_ATP-bd"/>
</dbReference>
<evidence type="ECO:0000256" key="3">
    <source>
        <dbReference type="ARBA" id="ARBA00022989"/>
    </source>
</evidence>
<evidence type="ECO:0000256" key="5">
    <source>
        <dbReference type="SAM" id="MobiDB-lite"/>
    </source>
</evidence>
<dbReference type="EMBL" id="CP000750">
    <property type="protein sequence ID" value="ABS02237.1"/>
    <property type="molecule type" value="Genomic_DNA"/>
</dbReference>
<dbReference type="InterPro" id="IPR017871">
    <property type="entry name" value="ABC_transporter-like_CS"/>
</dbReference>
<dbReference type="PROSITE" id="PS50893">
    <property type="entry name" value="ABC_TRANSPORTER_2"/>
    <property type="match status" value="1"/>
</dbReference>
<dbReference type="KEGG" id="kra:Krad_0748"/>
<feature type="transmembrane region" description="Helical" evidence="6">
    <location>
        <begin position="184"/>
        <end position="203"/>
    </location>
</feature>
<dbReference type="eggNOG" id="COG1132">
    <property type="taxonomic scope" value="Bacteria"/>
</dbReference>
<evidence type="ECO:0000313" key="9">
    <source>
        <dbReference type="EMBL" id="ABS02237.1"/>
    </source>
</evidence>
<dbReference type="InterPro" id="IPR027417">
    <property type="entry name" value="P-loop_NTPase"/>
</dbReference>
<gene>
    <name evidence="9" type="ordered locus">Krad_0748</name>
</gene>
<evidence type="ECO:0000256" key="1">
    <source>
        <dbReference type="ARBA" id="ARBA00004651"/>
    </source>
</evidence>
<dbReference type="GO" id="GO:0016887">
    <property type="term" value="F:ATP hydrolysis activity"/>
    <property type="evidence" value="ECO:0007669"/>
    <property type="project" value="InterPro"/>
</dbReference>
<keyword evidence="2 6" id="KW-0812">Transmembrane</keyword>
<feature type="transmembrane region" description="Helical" evidence="6">
    <location>
        <begin position="159"/>
        <end position="178"/>
    </location>
</feature>
<evidence type="ECO:0000259" key="7">
    <source>
        <dbReference type="PROSITE" id="PS50893"/>
    </source>
</evidence>
<evidence type="ECO:0000256" key="2">
    <source>
        <dbReference type="ARBA" id="ARBA00022692"/>
    </source>
</evidence>
<dbReference type="InterPro" id="IPR036640">
    <property type="entry name" value="ABC1_TM_sf"/>
</dbReference>
<dbReference type="PANTHER" id="PTHR43394">
    <property type="entry name" value="ATP-DEPENDENT PERMEASE MDL1, MITOCHONDRIAL"/>
    <property type="match status" value="1"/>
</dbReference>
<dbReference type="AlphaFoldDB" id="A6W5Z8"/>
<feature type="transmembrane region" description="Helical" evidence="6">
    <location>
        <begin position="82"/>
        <end position="102"/>
    </location>
</feature>
<feature type="transmembrane region" description="Helical" evidence="6">
    <location>
        <begin position="42"/>
        <end position="62"/>
    </location>
</feature>
<dbReference type="SUPFAM" id="SSF90123">
    <property type="entry name" value="ABC transporter transmembrane region"/>
    <property type="match status" value="1"/>
</dbReference>
<dbReference type="Gene3D" id="1.20.1560.10">
    <property type="entry name" value="ABC transporter type 1, transmembrane domain"/>
    <property type="match status" value="1"/>
</dbReference>
<keyword evidence="4 6" id="KW-0472">Membrane</keyword>
<feature type="domain" description="ABC transmembrane type-1" evidence="8">
    <location>
        <begin position="46"/>
        <end position="327"/>
    </location>
</feature>
<comment type="subcellular location">
    <subcellularLocation>
        <location evidence="1">Cell membrane</location>
        <topology evidence="1">Multi-pass membrane protein</topology>
    </subcellularLocation>
</comment>
<keyword evidence="10" id="KW-1185">Reference proteome</keyword>
<evidence type="ECO:0000256" key="4">
    <source>
        <dbReference type="ARBA" id="ARBA00023136"/>
    </source>
</evidence>
<name>A6W5Z8_KINRD</name>
<dbReference type="GO" id="GO:0005886">
    <property type="term" value="C:plasma membrane"/>
    <property type="evidence" value="ECO:0007669"/>
    <property type="project" value="UniProtKB-SubCell"/>
</dbReference>
<dbReference type="CDD" id="cd07346">
    <property type="entry name" value="ABC_6TM_exporters"/>
    <property type="match status" value="1"/>
</dbReference>
<feature type="domain" description="ABC transporter" evidence="7">
    <location>
        <begin position="333"/>
        <end position="575"/>
    </location>
</feature>
<proteinExistence type="predicted"/>
<protein>
    <submittedName>
        <fullName evidence="9">ABC transporter transmembrane region</fullName>
    </submittedName>
</protein>
<reference evidence="10" key="1">
    <citation type="journal article" date="2008" name="PLoS ONE">
        <title>Survival in nuclear waste, extreme resistance, and potential applications gleaned from the genome sequence of Kineococcus radiotolerans SRS30216.</title>
        <authorList>
            <person name="Bagwell C.E."/>
            <person name="Bhat S."/>
            <person name="Hawkins G.M."/>
            <person name="Smith B.W."/>
            <person name="Biswas T."/>
            <person name="Hoover T.R."/>
            <person name="Saunders E."/>
            <person name="Han C.S."/>
            <person name="Tsodikov O.V."/>
            <person name="Shimkets L.J."/>
        </authorList>
    </citation>
    <scope>NUCLEOTIDE SEQUENCE [LARGE SCALE GENOMIC DNA]</scope>
    <source>
        <strain evidence="10">ATCC BAA-149 / DSM 14245 / SRS30216</strain>
    </source>
</reference>
<keyword evidence="3 6" id="KW-1133">Transmembrane helix</keyword>
<evidence type="ECO:0000259" key="8">
    <source>
        <dbReference type="PROSITE" id="PS50929"/>
    </source>
</evidence>
<dbReference type="PROSITE" id="PS50929">
    <property type="entry name" value="ABC_TM1F"/>
    <property type="match status" value="1"/>
</dbReference>
<dbReference type="Pfam" id="PF00664">
    <property type="entry name" value="ABC_membrane"/>
    <property type="match status" value="1"/>
</dbReference>
<dbReference type="InterPro" id="IPR011527">
    <property type="entry name" value="ABC1_TM_dom"/>
</dbReference>
<dbReference type="GO" id="GO:0005524">
    <property type="term" value="F:ATP binding"/>
    <property type="evidence" value="ECO:0007669"/>
    <property type="project" value="InterPro"/>
</dbReference>
<dbReference type="SUPFAM" id="SSF52540">
    <property type="entry name" value="P-loop containing nucleoside triphosphate hydrolases"/>
    <property type="match status" value="1"/>
</dbReference>
<feature type="region of interest" description="Disordered" evidence="5">
    <location>
        <begin position="1"/>
        <end position="25"/>
    </location>
</feature>
<sequence length="593" mass="62639">MGTGAGSRLPSSLVRSLPLSDPGTPDVTSPLRFLLRTAAQQWRPMVVGSAIGTVWMLSQAVLPAAIGRAVDLGVVAGDAGALTRWSLVVLALAVVTATAAVLRHRFGVTNWLTACFRTLQQVGRHSARAGTAVTRELPQGEVLASIASDGPRLADAFDVTQRAVASVAAVAVVAVLVLRTSVPLGLVVLVGVPLVMAVLLFVLKPLQARQRLHRKLSGELTSIGTDTVRGLRILRGIGGEEVFLGRYRAKSQQVRAAGVRVATWESALEALQVLVPGLLVAALVWAGARAAVRGEITAGDLVALYGYAAFLTSPLRMLVEAADKYVRALVAARRLTTLLEVPPAVTDDGRASSPGGDLADPDSGVVVPAGGLTALVCDPPEDAAELARRLTRFDDATRATFGGVALRDLPVAEVRRRVLLAEDDAQLFSGTLREQVDPEARHGDAEVLEVLRVADALDVLEAVDGGLAATVTERGRSLSGGQRQRLALARVLLREPEALVLVEPTSAVDAHTEARIAHRLRTARAGRTTVVATASPLVLPLVDSVCWVRAGRLVARGRHGDLLATDPDYRRYVTRDATLPPPRRPVALEEETA</sequence>
<dbReference type="Pfam" id="PF00005">
    <property type="entry name" value="ABC_tran"/>
    <property type="match status" value="1"/>
</dbReference>
<dbReference type="PROSITE" id="PS00211">
    <property type="entry name" value="ABC_TRANSPORTER_1"/>
    <property type="match status" value="1"/>
</dbReference>
<dbReference type="PANTHER" id="PTHR43394:SF1">
    <property type="entry name" value="ATP-BINDING CASSETTE SUB-FAMILY B MEMBER 10, MITOCHONDRIAL"/>
    <property type="match status" value="1"/>
</dbReference>
<dbReference type="Gene3D" id="3.40.50.300">
    <property type="entry name" value="P-loop containing nucleotide triphosphate hydrolases"/>
    <property type="match status" value="1"/>
</dbReference>
<accession>A6W5Z8</accession>
<dbReference type="InterPro" id="IPR039421">
    <property type="entry name" value="Type_1_exporter"/>
</dbReference>
<dbReference type="HOGENOM" id="CLU_000604_84_3_11"/>